<dbReference type="AlphaFoldDB" id="A0A182NEX1"/>
<evidence type="ECO:0000313" key="2">
    <source>
        <dbReference type="Proteomes" id="UP000075884"/>
    </source>
</evidence>
<organism evidence="1 2">
    <name type="scientific">Anopheles dirus</name>
    <dbReference type="NCBI Taxonomy" id="7168"/>
    <lineage>
        <taxon>Eukaryota</taxon>
        <taxon>Metazoa</taxon>
        <taxon>Ecdysozoa</taxon>
        <taxon>Arthropoda</taxon>
        <taxon>Hexapoda</taxon>
        <taxon>Insecta</taxon>
        <taxon>Pterygota</taxon>
        <taxon>Neoptera</taxon>
        <taxon>Endopterygota</taxon>
        <taxon>Diptera</taxon>
        <taxon>Nematocera</taxon>
        <taxon>Culicoidea</taxon>
        <taxon>Culicidae</taxon>
        <taxon>Anophelinae</taxon>
        <taxon>Anopheles</taxon>
    </lineage>
</organism>
<name>A0A182NEX1_9DIPT</name>
<reference evidence="2" key="1">
    <citation type="submission" date="2013-03" db="EMBL/GenBank/DDBJ databases">
        <title>The Genome Sequence of Anopheles dirus WRAIR2.</title>
        <authorList>
            <consortium name="The Broad Institute Genomics Platform"/>
            <person name="Neafsey D.E."/>
            <person name="Walton C."/>
            <person name="Walker B."/>
            <person name="Young S.K."/>
            <person name="Zeng Q."/>
            <person name="Gargeya S."/>
            <person name="Fitzgerald M."/>
            <person name="Haas B."/>
            <person name="Abouelleil A."/>
            <person name="Allen A.W."/>
            <person name="Alvarado L."/>
            <person name="Arachchi H.M."/>
            <person name="Berlin A.M."/>
            <person name="Chapman S.B."/>
            <person name="Gainer-Dewar J."/>
            <person name="Goldberg J."/>
            <person name="Griggs A."/>
            <person name="Gujja S."/>
            <person name="Hansen M."/>
            <person name="Howarth C."/>
            <person name="Imamovic A."/>
            <person name="Ireland A."/>
            <person name="Larimer J."/>
            <person name="McCowan C."/>
            <person name="Murphy C."/>
            <person name="Pearson M."/>
            <person name="Poon T.W."/>
            <person name="Priest M."/>
            <person name="Roberts A."/>
            <person name="Saif S."/>
            <person name="Shea T."/>
            <person name="Sisk P."/>
            <person name="Sykes S."/>
            <person name="Wortman J."/>
            <person name="Nusbaum C."/>
            <person name="Birren B."/>
        </authorList>
    </citation>
    <scope>NUCLEOTIDE SEQUENCE [LARGE SCALE GENOMIC DNA]</scope>
    <source>
        <strain evidence="2">WRAIR2</strain>
    </source>
</reference>
<dbReference type="Proteomes" id="UP000075884">
    <property type="component" value="Unassembled WGS sequence"/>
</dbReference>
<dbReference type="EnsemblMetazoa" id="ADIR006193-RA">
    <property type="protein sequence ID" value="ADIR006193-PA"/>
    <property type="gene ID" value="ADIR006193"/>
</dbReference>
<sequence length="80" mass="9205">MKFKSKRPENLEFVAHVLILKSWGTTIGPNNSSLIEMFGDDLYVSLGNPHSNREPVWDQQLWVNTTIITDEKNLIQDGNY</sequence>
<protein>
    <submittedName>
        <fullName evidence="1">Uncharacterized protein</fullName>
    </submittedName>
</protein>
<reference evidence="1" key="2">
    <citation type="submission" date="2020-05" db="UniProtKB">
        <authorList>
            <consortium name="EnsemblMetazoa"/>
        </authorList>
    </citation>
    <scope>IDENTIFICATION</scope>
    <source>
        <strain evidence="1">WRAIR2</strain>
    </source>
</reference>
<dbReference type="VEuPathDB" id="VectorBase:ADIR006193"/>
<evidence type="ECO:0000313" key="1">
    <source>
        <dbReference type="EnsemblMetazoa" id="ADIR006193-PA"/>
    </source>
</evidence>
<accession>A0A182NEX1</accession>
<proteinExistence type="predicted"/>
<keyword evidence="2" id="KW-1185">Reference proteome</keyword>